<evidence type="ECO:0000313" key="2">
    <source>
        <dbReference type="Proteomes" id="UP000224336"/>
    </source>
</evidence>
<gene>
    <name evidence="1" type="ORF">KTN4_031</name>
</gene>
<dbReference type="EMBL" id="KU521356">
    <property type="protein sequence ID" value="ANM44789.1"/>
    <property type="molecule type" value="Genomic_DNA"/>
</dbReference>
<protein>
    <submittedName>
        <fullName evidence="1">Uncharacterized protein</fullName>
    </submittedName>
</protein>
<reference evidence="1 2" key="1">
    <citation type="journal article" date="2016" name="Sci. Rep.">
        <title>A proposed integrated approach for the preclinical evaluation of phage therapy in Pseudomonas infections.</title>
        <authorList>
            <person name="Danis-Wlodarczyk K."/>
            <person name="Vandenheuvel D."/>
            <person name="Jang H.B."/>
            <person name="Briers Y."/>
            <person name="Olszak T."/>
            <person name="Arabski M."/>
            <person name="Wasik S."/>
            <person name="Drabik M."/>
            <person name="Higgins G."/>
            <person name="Tyrrell J."/>
            <person name="Harvey B.J."/>
            <person name="Noben J.P."/>
            <person name="Lavigne R."/>
            <person name="Drulis-Kawa Z."/>
        </authorList>
    </citation>
    <scope>NUCLEOTIDE SEQUENCE [LARGE SCALE GENOMIC DNA]</scope>
</reference>
<accession>A0A192Y4G0</accession>
<name>A0A192Y4G0_9CAUD</name>
<sequence>MTLQELRELLYKEAGMESIHAKIKQRALAGDSEVNFDYSNENTPVEGKMNNRQAEILRKDGYIVEYNSACLWYEVKGWDE</sequence>
<dbReference type="Proteomes" id="UP000224336">
    <property type="component" value="Segment"/>
</dbReference>
<proteinExistence type="predicted"/>
<organism evidence="1 2">
    <name type="scientific">Pseudomonas phage KTN4</name>
    <dbReference type="NCBI Taxonomy" id="1862701"/>
    <lineage>
        <taxon>Viruses</taxon>
        <taxon>Duplodnaviria</taxon>
        <taxon>Heunggongvirae</taxon>
        <taxon>Uroviricota</taxon>
        <taxon>Caudoviricetes</taxon>
        <taxon>Chimalliviridae</taxon>
        <taxon>Phikzvirus</taxon>
        <taxon>Phikzvirus phiKZ</taxon>
    </lineage>
</organism>
<evidence type="ECO:0000313" key="1">
    <source>
        <dbReference type="EMBL" id="ANM44789.1"/>
    </source>
</evidence>